<keyword evidence="1" id="KW-0175">Coiled coil</keyword>
<proteinExistence type="predicted"/>
<dbReference type="RefSeq" id="WP_105042941.1">
    <property type="nucleotide sequence ID" value="NZ_MQWA01000001.1"/>
</dbReference>
<gene>
    <name evidence="2" type="ORF">BSZ32_07905</name>
</gene>
<feature type="coiled-coil region" evidence="1">
    <location>
        <begin position="163"/>
        <end position="190"/>
    </location>
</feature>
<protein>
    <submittedName>
        <fullName evidence="2">Uncharacterized protein</fullName>
    </submittedName>
</protein>
<dbReference type="EMBL" id="MQWA01000001">
    <property type="protein sequence ID" value="PQJ28441.1"/>
    <property type="molecule type" value="Genomic_DNA"/>
</dbReference>
<comment type="caution">
    <text evidence="2">The sequence shown here is derived from an EMBL/GenBank/DDBJ whole genome shotgun (WGS) entry which is preliminary data.</text>
</comment>
<dbReference type="OrthoDB" id="198200at2"/>
<organism evidence="2 3">
    <name type="scientific">Rubritalea profundi</name>
    <dbReference type="NCBI Taxonomy" id="1658618"/>
    <lineage>
        <taxon>Bacteria</taxon>
        <taxon>Pseudomonadati</taxon>
        <taxon>Verrucomicrobiota</taxon>
        <taxon>Verrucomicrobiia</taxon>
        <taxon>Verrucomicrobiales</taxon>
        <taxon>Rubritaleaceae</taxon>
        <taxon>Rubritalea</taxon>
    </lineage>
</organism>
<dbReference type="Proteomes" id="UP000239907">
    <property type="component" value="Unassembled WGS sequence"/>
</dbReference>
<name>A0A2S7U1U6_9BACT</name>
<evidence type="ECO:0000313" key="3">
    <source>
        <dbReference type="Proteomes" id="UP000239907"/>
    </source>
</evidence>
<accession>A0A2S7U1U6</accession>
<dbReference type="AlphaFoldDB" id="A0A2S7U1U6"/>
<sequence length="342" mass="39056">MAFRIDKAIVKGWIDNTTPGITRGGLEIKGMERPVKILLRGNCWRDLAGTRIDFTNPHPELQEELIDQLHNLQRGVIGDMTASKKIKIPLITPEEIEEFGLEEKDISFGWKNALSLEWFSLVNGRVMLETTGYDVRISTHQWELDQAGEKKQRRDNAMAMEHFMELMLTASEAQSEVKEIEGEVDEFEWEKRLRVRDTLEEAAWFLGEGPRPEIDADDYEIEEVSLNGREPVVQHAILVQSQALDLLGDAMLDQGPRSELALSTAYIFDTLDETWPEKPLELEDGYIVAVLKRALEACNSAVAACNTLTMEDDKFEDLRVHVFHLRNLIIDKSHELRGPEDE</sequence>
<evidence type="ECO:0000256" key="1">
    <source>
        <dbReference type="SAM" id="Coils"/>
    </source>
</evidence>
<keyword evidence="3" id="KW-1185">Reference proteome</keyword>
<evidence type="ECO:0000313" key="2">
    <source>
        <dbReference type="EMBL" id="PQJ28441.1"/>
    </source>
</evidence>
<reference evidence="2 3" key="1">
    <citation type="submission" date="2016-12" db="EMBL/GenBank/DDBJ databases">
        <title>Study of bacterial adaptation to deep sea.</title>
        <authorList>
            <person name="Song J."/>
            <person name="Yoshizawa S."/>
            <person name="Kogure K."/>
        </authorList>
    </citation>
    <scope>NUCLEOTIDE SEQUENCE [LARGE SCALE GENOMIC DNA]</scope>
    <source>
        <strain evidence="2 3">SAORIC-165</strain>
    </source>
</reference>